<dbReference type="PANTHER" id="PTHR43711">
    <property type="entry name" value="TWO-COMPONENT HISTIDINE KINASE"/>
    <property type="match status" value="1"/>
</dbReference>
<dbReference type="Pfam" id="PF00512">
    <property type="entry name" value="HisKA"/>
    <property type="match status" value="1"/>
</dbReference>
<dbReference type="SUPFAM" id="SSF55874">
    <property type="entry name" value="ATPase domain of HSP90 chaperone/DNA topoisomerase II/histidine kinase"/>
    <property type="match status" value="1"/>
</dbReference>
<dbReference type="InterPro" id="IPR004358">
    <property type="entry name" value="Sig_transdc_His_kin-like_C"/>
</dbReference>
<dbReference type="GO" id="GO:0000155">
    <property type="term" value="F:phosphorelay sensor kinase activity"/>
    <property type="evidence" value="ECO:0007669"/>
    <property type="project" value="InterPro"/>
</dbReference>
<dbReference type="Proteomes" id="UP000182229">
    <property type="component" value="Unassembled WGS sequence"/>
</dbReference>
<dbReference type="InterPro" id="IPR005467">
    <property type="entry name" value="His_kinase_dom"/>
</dbReference>
<dbReference type="InterPro" id="IPR050736">
    <property type="entry name" value="Sensor_HK_Regulatory"/>
</dbReference>
<keyword evidence="5 8" id="KW-0418">Kinase</keyword>
<dbReference type="SMART" id="SM00387">
    <property type="entry name" value="HATPase_c"/>
    <property type="match status" value="1"/>
</dbReference>
<keyword evidence="3" id="KW-0597">Phosphoprotein</keyword>
<comment type="catalytic activity">
    <reaction evidence="1">
        <text>ATP + protein L-histidine = ADP + protein N-phospho-L-histidine.</text>
        <dbReference type="EC" id="2.7.13.3"/>
    </reaction>
</comment>
<organism evidence="8 9">
    <name type="scientific">Cystobacter ferrugineus</name>
    <dbReference type="NCBI Taxonomy" id="83449"/>
    <lineage>
        <taxon>Bacteria</taxon>
        <taxon>Pseudomonadati</taxon>
        <taxon>Myxococcota</taxon>
        <taxon>Myxococcia</taxon>
        <taxon>Myxococcales</taxon>
        <taxon>Cystobacterineae</taxon>
        <taxon>Archangiaceae</taxon>
        <taxon>Cystobacter</taxon>
    </lineage>
</organism>
<evidence type="ECO:0000256" key="3">
    <source>
        <dbReference type="ARBA" id="ARBA00022553"/>
    </source>
</evidence>
<dbReference type="InterPro" id="IPR036097">
    <property type="entry name" value="HisK_dim/P_sf"/>
</dbReference>
<dbReference type="InterPro" id="IPR003661">
    <property type="entry name" value="HisK_dim/P_dom"/>
</dbReference>
<dbReference type="PRINTS" id="PR00344">
    <property type="entry name" value="BCTRLSENSOR"/>
</dbReference>
<keyword evidence="6" id="KW-0902">Two-component regulatory system</keyword>
<dbReference type="EC" id="2.7.13.3" evidence="2"/>
<protein>
    <recommendedName>
        <fullName evidence="2">histidine kinase</fullName>
        <ecNumber evidence="2">2.7.13.3</ecNumber>
    </recommendedName>
</protein>
<name>A0A1L9AYB7_9BACT</name>
<comment type="caution">
    <text evidence="8">The sequence shown here is derived from an EMBL/GenBank/DDBJ whole genome shotgun (WGS) entry which is preliminary data.</text>
</comment>
<evidence type="ECO:0000259" key="7">
    <source>
        <dbReference type="PROSITE" id="PS50109"/>
    </source>
</evidence>
<dbReference type="SMART" id="SM00388">
    <property type="entry name" value="HisKA"/>
    <property type="match status" value="1"/>
</dbReference>
<reference evidence="8 9" key="2">
    <citation type="submission" date="2016-12" db="EMBL/GenBank/DDBJ databases">
        <title>Draft Genome Sequence of Cystobacter ferrugineus Strain Cbfe23.</title>
        <authorList>
            <person name="Akbar S."/>
            <person name="Dowd S.E."/>
            <person name="Stevens D.C."/>
        </authorList>
    </citation>
    <scope>NUCLEOTIDE SEQUENCE [LARGE SCALE GENOMIC DNA]</scope>
    <source>
        <strain evidence="8 9">Cbfe23</strain>
    </source>
</reference>
<dbReference type="Gene3D" id="3.30.565.10">
    <property type="entry name" value="Histidine kinase-like ATPase, C-terminal domain"/>
    <property type="match status" value="1"/>
</dbReference>
<dbReference type="STRING" id="83449.BON30_41300"/>
<dbReference type="CDD" id="cd00075">
    <property type="entry name" value="HATPase"/>
    <property type="match status" value="1"/>
</dbReference>
<keyword evidence="4" id="KW-0808">Transferase</keyword>
<dbReference type="CDD" id="cd00082">
    <property type="entry name" value="HisKA"/>
    <property type="match status" value="1"/>
</dbReference>
<evidence type="ECO:0000313" key="9">
    <source>
        <dbReference type="Proteomes" id="UP000182229"/>
    </source>
</evidence>
<sequence>MLRRLLPTLAALVCGLLALFWGLVSLQRIFSQEREDARAQLRTSREALEEYATQGLRHRLAQRLQGEWDALLAAGGNPLLPGEGFYLRFRGQQILPRAPRFAPGTDTPARKHYRALVHALTGSGPMPEPWRERLSRQRDVEAALDRNQASRADALVEELLLHHVKNPLPLEQELPFVLLLLERLQRGSATPPLVRYLLRDGLPLDIDLRQRSLQQDLLLSRELFTAPDFAFLLVRTVKVSHALDEPFEDFLSRGREAGTGDIFIPEGLTGPTLLGQRWYVAPALLNKSRDEPPEPGVAGIAVELDPLLAELTAEMRARGHFGPEGRVQLPSASDWVLPLDTLRLEVSVPQWRAAEEAIEQRHGLKTLLVATCGSLAVAIGVLAVVAQRGRYRYVELKNDFVATVSHELRTPLASIRLMAETLERKLSQAPPDTRAYPERILQAADGLSFLVENILSFNRIDKGRWRPRPSPVKLEELVGMLRADLRDSVTVPVRLTSDVGEAQIEADPPLIRLLLANLARNACAYNRRSPVELSLRAYPSGHNGCVVMFSDNGIGIPPSEWENVFRDFHRLDSNGPEVHGSGLGLALCRKIMTLHGGRISVENSSPEGTTFCLLFPESRT</sequence>
<proteinExistence type="predicted"/>
<dbReference type="AlphaFoldDB" id="A0A1L9AYB7"/>
<evidence type="ECO:0000256" key="1">
    <source>
        <dbReference type="ARBA" id="ARBA00000085"/>
    </source>
</evidence>
<dbReference type="PROSITE" id="PS50109">
    <property type="entry name" value="HIS_KIN"/>
    <property type="match status" value="1"/>
</dbReference>
<evidence type="ECO:0000256" key="4">
    <source>
        <dbReference type="ARBA" id="ARBA00022679"/>
    </source>
</evidence>
<dbReference type="Pfam" id="PF02518">
    <property type="entry name" value="HATPase_c"/>
    <property type="match status" value="1"/>
</dbReference>
<gene>
    <name evidence="8" type="ORF">BON30_41300</name>
</gene>
<evidence type="ECO:0000256" key="6">
    <source>
        <dbReference type="ARBA" id="ARBA00023012"/>
    </source>
</evidence>
<dbReference type="RefSeq" id="WP_071904070.1">
    <property type="nucleotide sequence ID" value="NZ_MPIN01000016.1"/>
</dbReference>
<keyword evidence="9" id="KW-1185">Reference proteome</keyword>
<dbReference type="SUPFAM" id="SSF47384">
    <property type="entry name" value="Homodimeric domain of signal transducing histidine kinase"/>
    <property type="match status" value="1"/>
</dbReference>
<evidence type="ECO:0000313" key="8">
    <source>
        <dbReference type="EMBL" id="OJH35017.1"/>
    </source>
</evidence>
<accession>A0A1L9AYB7</accession>
<reference evidence="9" key="1">
    <citation type="submission" date="2016-11" db="EMBL/GenBank/DDBJ databases">
        <authorList>
            <person name="Shukria A."/>
            <person name="Stevens D.C."/>
        </authorList>
    </citation>
    <scope>NUCLEOTIDE SEQUENCE [LARGE SCALE GENOMIC DNA]</scope>
    <source>
        <strain evidence="9">Cbfe23</strain>
    </source>
</reference>
<feature type="domain" description="Histidine kinase" evidence="7">
    <location>
        <begin position="403"/>
        <end position="619"/>
    </location>
</feature>
<dbReference type="InterPro" id="IPR003594">
    <property type="entry name" value="HATPase_dom"/>
</dbReference>
<dbReference type="PANTHER" id="PTHR43711:SF1">
    <property type="entry name" value="HISTIDINE KINASE 1"/>
    <property type="match status" value="1"/>
</dbReference>
<dbReference type="Gene3D" id="1.10.287.130">
    <property type="match status" value="1"/>
</dbReference>
<dbReference type="OrthoDB" id="5483109at2"/>
<dbReference type="EMBL" id="MPIN01000016">
    <property type="protein sequence ID" value="OJH35017.1"/>
    <property type="molecule type" value="Genomic_DNA"/>
</dbReference>
<evidence type="ECO:0000256" key="5">
    <source>
        <dbReference type="ARBA" id="ARBA00022777"/>
    </source>
</evidence>
<evidence type="ECO:0000256" key="2">
    <source>
        <dbReference type="ARBA" id="ARBA00012438"/>
    </source>
</evidence>
<dbReference type="InterPro" id="IPR036890">
    <property type="entry name" value="HATPase_C_sf"/>
</dbReference>